<feature type="region of interest" description="Disordered" evidence="1">
    <location>
        <begin position="1"/>
        <end position="22"/>
    </location>
</feature>
<dbReference type="EMBL" id="QPFP01000031">
    <property type="protein sequence ID" value="TEB28692.1"/>
    <property type="molecule type" value="Genomic_DNA"/>
</dbReference>
<dbReference type="Proteomes" id="UP000298030">
    <property type="component" value="Unassembled WGS sequence"/>
</dbReference>
<feature type="compositionally biased region" description="Basic and acidic residues" evidence="1">
    <location>
        <begin position="1"/>
        <end position="10"/>
    </location>
</feature>
<evidence type="ECO:0000313" key="2">
    <source>
        <dbReference type="EMBL" id="TEB28692.1"/>
    </source>
</evidence>
<sequence length="138" mass="15146">MSYRYGRTEDSPFQDGALIPPVGTQDSPLPSGWFLNTLSRSAVAGAPTPPPPTSPREQIFGNRDTITLIFQQFLPPTTGVPDKATRAFLRQLALLCRSFSEPALDCLWNRLDSTVPLIRLLEPSAVVVNGTYVSYPIL</sequence>
<name>A0A4Y7T519_COPMI</name>
<gene>
    <name evidence="2" type="ORF">FA13DRAFT_1871249</name>
</gene>
<reference evidence="2 3" key="1">
    <citation type="journal article" date="2019" name="Nat. Ecol. Evol.">
        <title>Megaphylogeny resolves global patterns of mushroom evolution.</title>
        <authorList>
            <person name="Varga T."/>
            <person name="Krizsan K."/>
            <person name="Foldi C."/>
            <person name="Dima B."/>
            <person name="Sanchez-Garcia M."/>
            <person name="Sanchez-Ramirez S."/>
            <person name="Szollosi G.J."/>
            <person name="Szarkandi J.G."/>
            <person name="Papp V."/>
            <person name="Albert L."/>
            <person name="Andreopoulos W."/>
            <person name="Angelini C."/>
            <person name="Antonin V."/>
            <person name="Barry K.W."/>
            <person name="Bougher N.L."/>
            <person name="Buchanan P."/>
            <person name="Buyck B."/>
            <person name="Bense V."/>
            <person name="Catcheside P."/>
            <person name="Chovatia M."/>
            <person name="Cooper J."/>
            <person name="Damon W."/>
            <person name="Desjardin D."/>
            <person name="Finy P."/>
            <person name="Geml J."/>
            <person name="Haridas S."/>
            <person name="Hughes K."/>
            <person name="Justo A."/>
            <person name="Karasinski D."/>
            <person name="Kautmanova I."/>
            <person name="Kiss B."/>
            <person name="Kocsube S."/>
            <person name="Kotiranta H."/>
            <person name="LaButti K.M."/>
            <person name="Lechner B.E."/>
            <person name="Liimatainen K."/>
            <person name="Lipzen A."/>
            <person name="Lukacs Z."/>
            <person name="Mihaltcheva S."/>
            <person name="Morgado L.N."/>
            <person name="Niskanen T."/>
            <person name="Noordeloos M.E."/>
            <person name="Ohm R.A."/>
            <person name="Ortiz-Santana B."/>
            <person name="Ovrebo C."/>
            <person name="Racz N."/>
            <person name="Riley R."/>
            <person name="Savchenko A."/>
            <person name="Shiryaev A."/>
            <person name="Soop K."/>
            <person name="Spirin V."/>
            <person name="Szebenyi C."/>
            <person name="Tomsovsky M."/>
            <person name="Tulloss R.E."/>
            <person name="Uehling J."/>
            <person name="Grigoriev I.V."/>
            <person name="Vagvolgyi C."/>
            <person name="Papp T."/>
            <person name="Martin F.M."/>
            <person name="Miettinen O."/>
            <person name="Hibbett D.S."/>
            <person name="Nagy L.G."/>
        </authorList>
    </citation>
    <scope>NUCLEOTIDE SEQUENCE [LARGE SCALE GENOMIC DNA]</scope>
    <source>
        <strain evidence="2 3">FP101781</strain>
    </source>
</reference>
<organism evidence="2 3">
    <name type="scientific">Coprinellus micaceus</name>
    <name type="common">Glistening ink-cap mushroom</name>
    <name type="synonym">Coprinus micaceus</name>
    <dbReference type="NCBI Taxonomy" id="71717"/>
    <lineage>
        <taxon>Eukaryota</taxon>
        <taxon>Fungi</taxon>
        <taxon>Dikarya</taxon>
        <taxon>Basidiomycota</taxon>
        <taxon>Agaricomycotina</taxon>
        <taxon>Agaricomycetes</taxon>
        <taxon>Agaricomycetidae</taxon>
        <taxon>Agaricales</taxon>
        <taxon>Agaricineae</taxon>
        <taxon>Psathyrellaceae</taxon>
        <taxon>Coprinellus</taxon>
    </lineage>
</organism>
<dbReference type="OrthoDB" id="3067012at2759"/>
<comment type="caution">
    <text evidence="2">The sequence shown here is derived from an EMBL/GenBank/DDBJ whole genome shotgun (WGS) entry which is preliminary data.</text>
</comment>
<proteinExistence type="predicted"/>
<evidence type="ECO:0000313" key="3">
    <source>
        <dbReference type="Proteomes" id="UP000298030"/>
    </source>
</evidence>
<evidence type="ECO:0000256" key="1">
    <source>
        <dbReference type="SAM" id="MobiDB-lite"/>
    </source>
</evidence>
<dbReference type="AlphaFoldDB" id="A0A4Y7T519"/>
<protein>
    <submittedName>
        <fullName evidence="2">Uncharacterized protein</fullName>
    </submittedName>
</protein>
<keyword evidence="3" id="KW-1185">Reference proteome</keyword>
<accession>A0A4Y7T519</accession>